<name>A0A915HYQ3_ROMCU</name>
<dbReference type="GO" id="GO:0031417">
    <property type="term" value="C:NatC complex"/>
    <property type="evidence" value="ECO:0007669"/>
    <property type="project" value="InterPro"/>
</dbReference>
<reference evidence="4" key="1">
    <citation type="submission" date="2022-11" db="UniProtKB">
        <authorList>
            <consortium name="WormBaseParasite"/>
        </authorList>
    </citation>
    <scope>IDENTIFICATION</scope>
</reference>
<dbReference type="InterPro" id="IPR001163">
    <property type="entry name" value="Sm_dom_euk/arc"/>
</dbReference>
<evidence type="ECO:0000313" key="4">
    <source>
        <dbReference type="WBParaSite" id="nRc.2.0.1.t06563-RA"/>
    </source>
</evidence>
<dbReference type="Gene3D" id="2.30.30.100">
    <property type="match status" value="1"/>
</dbReference>
<dbReference type="PANTHER" id="PTHR10701">
    <property type="entry name" value="SMALL NUCLEAR RIBONUCLEOPROTEIN-ASSOCIATED PROTEIN B AND N"/>
    <property type="match status" value="1"/>
</dbReference>
<organism evidence="3 4">
    <name type="scientific">Romanomermis culicivorax</name>
    <name type="common">Nematode worm</name>
    <dbReference type="NCBI Taxonomy" id="13658"/>
    <lineage>
        <taxon>Eukaryota</taxon>
        <taxon>Metazoa</taxon>
        <taxon>Ecdysozoa</taxon>
        <taxon>Nematoda</taxon>
        <taxon>Enoplea</taxon>
        <taxon>Dorylaimia</taxon>
        <taxon>Mermithida</taxon>
        <taxon>Mermithoidea</taxon>
        <taxon>Mermithidae</taxon>
        <taxon>Romanomermis</taxon>
    </lineage>
</organism>
<keyword evidence="3" id="KW-1185">Reference proteome</keyword>
<dbReference type="Pfam" id="PF01423">
    <property type="entry name" value="LSM"/>
    <property type="match status" value="1"/>
</dbReference>
<dbReference type="SMART" id="SM00651">
    <property type="entry name" value="Sm"/>
    <property type="match status" value="1"/>
</dbReference>
<protein>
    <submittedName>
        <fullName evidence="4">Sm domain-containing protein</fullName>
    </submittedName>
</protein>
<dbReference type="InterPro" id="IPR010920">
    <property type="entry name" value="LSM_dom_sf"/>
</dbReference>
<dbReference type="AlphaFoldDB" id="A0A915HYQ3"/>
<sequence>MLDQFSHRCLTYIIILASKLTLEMGENYKNEQKRLLTSYLRSPLKILMSDNRVMVGIFVCTDADQNIILMGCQEYHYSTKNDSNDNQNGKEEQQFDEINLHEPNRTLGIVMVPGNHIKKIWIGRPAPRLEVKTSREKVNDLAD</sequence>
<proteinExistence type="inferred from homology"/>
<accession>A0A915HYQ3</accession>
<evidence type="ECO:0000256" key="1">
    <source>
        <dbReference type="ARBA" id="ARBA00006850"/>
    </source>
</evidence>
<dbReference type="SUPFAM" id="SSF50182">
    <property type="entry name" value="Sm-like ribonucleoproteins"/>
    <property type="match status" value="1"/>
</dbReference>
<feature type="domain" description="Sm" evidence="2">
    <location>
        <begin position="34"/>
        <end position="122"/>
    </location>
</feature>
<dbReference type="InterPro" id="IPR050914">
    <property type="entry name" value="snRNP_SmB/NAA38-like"/>
</dbReference>
<evidence type="ECO:0000259" key="2">
    <source>
        <dbReference type="SMART" id="SM00651"/>
    </source>
</evidence>
<dbReference type="InterPro" id="IPR034110">
    <property type="entry name" value="LSMD1_Sm"/>
</dbReference>
<dbReference type="CDD" id="cd06168">
    <property type="entry name" value="LSMD1"/>
    <property type="match status" value="1"/>
</dbReference>
<evidence type="ECO:0000313" key="3">
    <source>
        <dbReference type="Proteomes" id="UP000887565"/>
    </source>
</evidence>
<comment type="similarity">
    <text evidence="1">Belongs to the snRNP Sm proteins family.</text>
</comment>
<dbReference type="Proteomes" id="UP000887565">
    <property type="component" value="Unplaced"/>
</dbReference>
<dbReference type="PANTHER" id="PTHR10701:SF5">
    <property type="entry name" value="N-ALPHA-ACETYLTRANSFERASE 38, NATC AUXILIARY SUBUNIT"/>
    <property type="match status" value="1"/>
</dbReference>
<dbReference type="WBParaSite" id="nRc.2.0.1.t06563-RA">
    <property type="protein sequence ID" value="nRc.2.0.1.t06563-RA"/>
    <property type="gene ID" value="nRc.2.0.1.g06563"/>
</dbReference>